<reference evidence="8 9" key="1">
    <citation type="submission" date="2022-04" db="EMBL/GenBank/DDBJ databases">
        <title>Positive selection, recombination, and allopatry shape intraspecific diversity of widespread and dominant cyanobacteria.</title>
        <authorList>
            <person name="Wei J."/>
            <person name="Shu W."/>
            <person name="Hu C."/>
        </authorList>
    </citation>
    <scope>NUCLEOTIDE SEQUENCE [LARGE SCALE GENOMIC DNA]</scope>
    <source>
        <strain evidence="8 9">AS-A4</strain>
    </source>
</reference>
<dbReference type="InterPro" id="IPR018187">
    <property type="entry name" value="Asp/Glu_racemase_AS_1"/>
</dbReference>
<dbReference type="InterPro" id="IPR015942">
    <property type="entry name" value="Asp/Glu/hydantoin_racemase"/>
</dbReference>
<keyword evidence="5 7" id="KW-0413">Isomerase</keyword>
<dbReference type="SUPFAM" id="SSF53681">
    <property type="entry name" value="Aspartate/glutamate racemase"/>
    <property type="match status" value="2"/>
</dbReference>
<sequence length="289" mass="31266">MSSKRFADSQASIGQSSAPIGLFDSGVGGLTVLREVYRQLPSESVIYFGDTARLPYGKRSPAEILQYVREILTWMEQQGTKMVIMACNTSSALALEAVRSEFSVPVLGLILPGARAAVQQGRRIGVIATPATAASRAYSRAILEINADTEVWEVGCPEFVPLIEADRLHDPYTTAIAQAYLELLLQQQIDTLVYGCTHYPYLAPILRQLLPASVKLVDPAVSVVAAAAQELDLLALRNLRLPTPTRFCVSGSPQTFSQLAAPWLGYTPIVESIVPAQLIAQAPILEAID</sequence>
<evidence type="ECO:0000313" key="8">
    <source>
        <dbReference type="EMBL" id="MEP1057374.1"/>
    </source>
</evidence>
<dbReference type="Gene3D" id="3.40.50.1860">
    <property type="match status" value="2"/>
</dbReference>
<dbReference type="PROSITE" id="PS00923">
    <property type="entry name" value="ASP_GLU_RACEMASE_1"/>
    <property type="match status" value="1"/>
</dbReference>
<dbReference type="Pfam" id="PF01177">
    <property type="entry name" value="Asp_Glu_race"/>
    <property type="match status" value="1"/>
</dbReference>
<dbReference type="InterPro" id="IPR001920">
    <property type="entry name" value="Asp/Glu_race"/>
</dbReference>
<keyword evidence="3 7" id="KW-0133">Cell shape</keyword>
<comment type="pathway">
    <text evidence="7">Cell wall biogenesis; peptidoglycan biosynthesis.</text>
</comment>
<evidence type="ECO:0000256" key="3">
    <source>
        <dbReference type="ARBA" id="ARBA00022960"/>
    </source>
</evidence>
<keyword evidence="6 7" id="KW-0961">Cell wall biogenesis/degradation</keyword>
<feature type="binding site" evidence="7">
    <location>
        <begin position="197"/>
        <end position="198"/>
    </location>
    <ligand>
        <name>substrate</name>
    </ligand>
</feature>
<dbReference type="PANTHER" id="PTHR21198:SF2">
    <property type="entry name" value="GLUTAMATE RACEMASE"/>
    <property type="match status" value="1"/>
</dbReference>
<gene>
    <name evidence="7 8" type="primary">murI</name>
    <name evidence="8" type="ORF">NDI38_02925</name>
</gene>
<name>A0ABV0KGC7_9CYAN</name>
<feature type="binding site" evidence="7">
    <location>
        <begin position="24"/>
        <end position="25"/>
    </location>
    <ligand>
        <name>substrate</name>
    </ligand>
</feature>
<dbReference type="InterPro" id="IPR004391">
    <property type="entry name" value="Glu_race"/>
</dbReference>
<comment type="catalytic activity">
    <reaction evidence="1 7">
        <text>L-glutamate = D-glutamate</text>
        <dbReference type="Rhea" id="RHEA:12813"/>
        <dbReference type="ChEBI" id="CHEBI:29985"/>
        <dbReference type="ChEBI" id="CHEBI:29986"/>
        <dbReference type="EC" id="5.1.1.3"/>
    </reaction>
</comment>
<accession>A0ABV0KGC7</accession>
<evidence type="ECO:0000256" key="6">
    <source>
        <dbReference type="ARBA" id="ARBA00023316"/>
    </source>
</evidence>
<evidence type="ECO:0000256" key="4">
    <source>
        <dbReference type="ARBA" id="ARBA00022984"/>
    </source>
</evidence>
<dbReference type="RefSeq" id="WP_190450340.1">
    <property type="nucleotide sequence ID" value="NZ_JAMPLM010000002.1"/>
</dbReference>
<dbReference type="InterPro" id="IPR033134">
    <property type="entry name" value="Asp/Glu_racemase_AS_2"/>
</dbReference>
<comment type="similarity">
    <text evidence="7">Belongs to the aspartate/glutamate racemases family.</text>
</comment>
<dbReference type="EMBL" id="JAMPLM010000002">
    <property type="protein sequence ID" value="MEP1057374.1"/>
    <property type="molecule type" value="Genomic_DNA"/>
</dbReference>
<dbReference type="PROSITE" id="PS00924">
    <property type="entry name" value="ASP_GLU_RACEMASE_2"/>
    <property type="match status" value="1"/>
</dbReference>
<dbReference type="EC" id="5.1.1.3" evidence="2 7"/>
<feature type="binding site" evidence="7">
    <location>
        <begin position="88"/>
        <end position="89"/>
    </location>
    <ligand>
        <name>substrate</name>
    </ligand>
</feature>
<organism evidence="8 9">
    <name type="scientific">Stenomitos frigidus AS-A4</name>
    <dbReference type="NCBI Taxonomy" id="2933935"/>
    <lineage>
        <taxon>Bacteria</taxon>
        <taxon>Bacillati</taxon>
        <taxon>Cyanobacteriota</taxon>
        <taxon>Cyanophyceae</taxon>
        <taxon>Leptolyngbyales</taxon>
        <taxon>Leptolyngbyaceae</taxon>
        <taxon>Stenomitos</taxon>
    </lineage>
</organism>
<evidence type="ECO:0000256" key="2">
    <source>
        <dbReference type="ARBA" id="ARBA00013090"/>
    </source>
</evidence>
<keyword evidence="4 7" id="KW-0573">Peptidoglycan synthesis</keyword>
<comment type="function">
    <text evidence="7">Provides the (R)-glutamate required for cell wall biosynthesis.</text>
</comment>
<dbReference type="GO" id="GO:0008881">
    <property type="term" value="F:glutamate racemase activity"/>
    <property type="evidence" value="ECO:0007669"/>
    <property type="project" value="UniProtKB-EC"/>
</dbReference>
<dbReference type="Proteomes" id="UP001476950">
    <property type="component" value="Unassembled WGS sequence"/>
</dbReference>
<evidence type="ECO:0000256" key="1">
    <source>
        <dbReference type="ARBA" id="ARBA00001602"/>
    </source>
</evidence>
<keyword evidence="9" id="KW-1185">Reference proteome</keyword>
<feature type="active site" description="Proton donor/acceptor" evidence="7">
    <location>
        <position position="87"/>
    </location>
</feature>
<dbReference type="NCBIfam" id="TIGR00067">
    <property type="entry name" value="glut_race"/>
    <property type="match status" value="1"/>
</dbReference>
<proteinExistence type="inferred from homology"/>
<comment type="caution">
    <text evidence="8">The sequence shown here is derived from an EMBL/GenBank/DDBJ whole genome shotgun (WGS) entry which is preliminary data.</text>
</comment>
<dbReference type="PANTHER" id="PTHR21198">
    <property type="entry name" value="GLUTAMATE RACEMASE"/>
    <property type="match status" value="1"/>
</dbReference>
<protein>
    <recommendedName>
        <fullName evidence="2 7">Glutamate racemase</fullName>
        <ecNumber evidence="2 7">5.1.1.3</ecNumber>
    </recommendedName>
</protein>
<evidence type="ECO:0000256" key="7">
    <source>
        <dbReference type="HAMAP-Rule" id="MF_00258"/>
    </source>
</evidence>
<feature type="active site" description="Proton donor/acceptor" evidence="7">
    <location>
        <position position="196"/>
    </location>
</feature>
<feature type="binding site" evidence="7">
    <location>
        <begin position="56"/>
        <end position="57"/>
    </location>
    <ligand>
        <name>substrate</name>
    </ligand>
</feature>
<evidence type="ECO:0000256" key="5">
    <source>
        <dbReference type="ARBA" id="ARBA00023235"/>
    </source>
</evidence>
<evidence type="ECO:0000313" key="9">
    <source>
        <dbReference type="Proteomes" id="UP001476950"/>
    </source>
</evidence>
<dbReference type="HAMAP" id="MF_00258">
    <property type="entry name" value="Glu_racemase"/>
    <property type="match status" value="1"/>
</dbReference>